<name>A0A8J3EF40_9PROT</name>
<proteinExistence type="predicted"/>
<sequence>MRRRRAAAARHPAARLAEMVLHVVEDYRAFAAAPPEGTDTRAFAARHAACRAALAHLEHLLRLTRAMGGEIGAARDAALIQAEAALAEARSEMALLPPGEEDEEEAADAGTDAAG</sequence>
<reference evidence="2 3" key="1">
    <citation type="journal article" date="2014" name="Int. J. Syst. Evol. Microbiol.">
        <title>Complete genome sequence of Corynebacterium casei LMG S-19264T (=DSM 44701T), isolated from a smear-ripened cheese.</title>
        <authorList>
            <consortium name="US DOE Joint Genome Institute (JGI-PGF)"/>
            <person name="Walter F."/>
            <person name="Albersmeier A."/>
            <person name="Kalinowski J."/>
            <person name="Ruckert C."/>
        </authorList>
    </citation>
    <scope>NUCLEOTIDE SEQUENCE [LARGE SCALE GENOMIC DNA]</scope>
    <source>
        <strain evidence="2 3">CGMCC 1.16330</strain>
    </source>
</reference>
<gene>
    <name evidence="2" type="ORF">GCM10010964_41770</name>
</gene>
<evidence type="ECO:0000313" key="3">
    <source>
        <dbReference type="Proteomes" id="UP000597507"/>
    </source>
</evidence>
<dbReference type="EMBL" id="BMKS01000021">
    <property type="protein sequence ID" value="GGG50157.1"/>
    <property type="molecule type" value="Genomic_DNA"/>
</dbReference>
<dbReference type="Proteomes" id="UP000597507">
    <property type="component" value="Unassembled WGS sequence"/>
</dbReference>
<dbReference type="AlphaFoldDB" id="A0A8J3EF40"/>
<keyword evidence="3" id="KW-1185">Reference proteome</keyword>
<evidence type="ECO:0000256" key="1">
    <source>
        <dbReference type="SAM" id="MobiDB-lite"/>
    </source>
</evidence>
<organism evidence="2 3">
    <name type="scientific">Caldovatus sediminis</name>
    <dbReference type="NCBI Taxonomy" id="2041189"/>
    <lineage>
        <taxon>Bacteria</taxon>
        <taxon>Pseudomonadati</taxon>
        <taxon>Pseudomonadota</taxon>
        <taxon>Alphaproteobacteria</taxon>
        <taxon>Acetobacterales</taxon>
        <taxon>Roseomonadaceae</taxon>
        <taxon>Caldovatus</taxon>
    </lineage>
</organism>
<protein>
    <submittedName>
        <fullName evidence="2">Uncharacterized protein</fullName>
    </submittedName>
</protein>
<accession>A0A8J3EF40</accession>
<feature type="region of interest" description="Disordered" evidence="1">
    <location>
        <begin position="95"/>
        <end position="115"/>
    </location>
</feature>
<comment type="caution">
    <text evidence="2">The sequence shown here is derived from an EMBL/GenBank/DDBJ whole genome shotgun (WGS) entry which is preliminary data.</text>
</comment>
<evidence type="ECO:0000313" key="2">
    <source>
        <dbReference type="EMBL" id="GGG50157.1"/>
    </source>
</evidence>
<dbReference type="RefSeq" id="WP_188903813.1">
    <property type="nucleotide sequence ID" value="NZ_BMKS01000021.1"/>
</dbReference>